<dbReference type="Pfam" id="PF25792">
    <property type="entry name" value="BREX_BrxC_helical"/>
    <property type="match status" value="1"/>
</dbReference>
<dbReference type="Pfam" id="PF25791">
    <property type="entry name" value="WHD_BREX_BrxC"/>
    <property type="match status" value="1"/>
</dbReference>
<dbReference type="SUPFAM" id="SSF52540">
    <property type="entry name" value="P-loop containing nucleoside triphosphate hydrolases"/>
    <property type="match status" value="1"/>
</dbReference>
<comment type="caution">
    <text evidence="5">The sequence shown here is derived from an EMBL/GenBank/DDBJ whole genome shotgun (WGS) entry which is preliminary data.</text>
</comment>
<dbReference type="Proteomes" id="UP000724149">
    <property type="component" value="Unassembled WGS sequence"/>
</dbReference>
<evidence type="ECO:0000256" key="1">
    <source>
        <dbReference type="SAM" id="MobiDB-lite"/>
    </source>
</evidence>
<feature type="domain" description="Probable ATP-binding protein BrxC winged helix-turn-helix" evidence="2">
    <location>
        <begin position="734"/>
        <end position="854"/>
    </location>
</feature>
<dbReference type="InterPro" id="IPR027417">
    <property type="entry name" value="P-loop_NTPase"/>
</dbReference>
<sequence>MIIRDMFADDINRKINGVIKVDQAADDVIEQELNEYVITKELKKHFITFFNYYSDALDEPTADTGVWISGFFGSGKSHFLKMLSYLLENKEVKGIHSVERFRRKFEDDPATYMLIDRSTKVQTETILFNIDIEGSINKDKTAVLRVFAKTFYNHLGFFGENLKVAKLEQYIDQQGKTDEFRRVFEEKKGMPWVDSRKAFAFNGKYIIPTLVEVLDMSEEDAKAWFNDKSATEFSIAQLVEDIKDYLNTKPDNFRLLFMVDEVGQYVGTDTDMLLNLQSLVEKIGSECGGKVWVVCTGQEAIDEIIKVRADEFSRIQARFKTRLSLSSSSVDEVIQKRILKKNNEAESKLEAVYEKNDSVLRNLFSFSDSILDIKGYSGSREFAVNFPFVPYQFIIMQKVFAEIRKHGNSGKHLSGGERSMLSGFQEATQKIQDKDEYALVPFFRFYDTVHTFLDSSIRRVIERCQKAADNGDGIEAQDVDVLKLLYLIRYIDDIPANLDNIVILMADDIRMDKITMRETVRECLNRLMSQNYIGRTGEVYNFLTDEEQDIQREVKNTPVDTATIVDRIGQMIFGDIFTTKKYRYGKYDFSFDQMVDGITVGNITGGMRLRFLTVATDNSEKSELRLMTDSKGKEAIVVLSDTPYYESLESAMKIRKYVKQRNVNQLPKSVQDIIRDQQEEANKYEQTAMEDLVKAIESAQFYVDGEHIELKGGNAKGKIEQALEYLVSHVYSELSLIEKNVDTDADVIAILTGAENIMPGMEPNRGAAAKIEEYLEMQAMKNLPTSMADIQSRYSAIPYGWKEIDIAAVVARLIYDQKVTIKYAGSTIQPDNPKLPDMLRKKSEIGKTSISKRQMIAATKMRAVKELLREYFDVMDVPDDEDGLVAFVVQKFGELKDHYTELKSRYEGHKYPDQSLVAASIEQMDKVLCQRKDNIALIDAILKEEDNLFDNKEKMQRVEGFFKNQVQVFDAAVRMEDDLRNDLHYLSKETEANDALNQIRLITVVENDPKNIYRRIPELNSLMEKVRKGHGRLLDSKRAELLEIVRQCMAEVHTLSDGNMDCVELVRKADTYFDQQKKKISELQSLALLDGLVPQIWSYKDDICDRIETAKQPPKPVKKKQPDTPAKPAPKKVIKNVYRQMAFPAKTLESQEDIDAYVERMRSYLTAMMKDCDGITLK</sequence>
<keyword evidence="6" id="KW-1185">Reference proteome</keyword>
<dbReference type="InterPro" id="IPR058037">
    <property type="entry name" value="BREX_BrxC_helical"/>
</dbReference>
<evidence type="ECO:0000259" key="2">
    <source>
        <dbReference type="Pfam" id="PF25791"/>
    </source>
</evidence>
<evidence type="ECO:0000259" key="3">
    <source>
        <dbReference type="Pfam" id="PF25792"/>
    </source>
</evidence>
<dbReference type="RefSeq" id="WP_204722026.1">
    <property type="nucleotide sequence ID" value="NZ_JACSNR010000012.1"/>
</dbReference>
<dbReference type="InterPro" id="IPR047679">
    <property type="entry name" value="BREX_BrxC"/>
</dbReference>
<dbReference type="EMBL" id="JACSNR010000012">
    <property type="protein sequence ID" value="MBM6924220.1"/>
    <property type="molecule type" value="Genomic_DNA"/>
</dbReference>
<name>A0ABS2GNY7_9FIRM</name>
<accession>A0ABS2GNY7</accession>
<dbReference type="Pfam" id="PF25796">
    <property type="entry name" value="BREX_BrxC_4th"/>
    <property type="match status" value="1"/>
</dbReference>
<dbReference type="InterPro" id="IPR058038">
    <property type="entry name" value="BREX_BrxC_wHTH"/>
</dbReference>
<organism evidence="5 6">
    <name type="scientific">Hydrogenoanaerobacterium saccharovorans</name>
    <dbReference type="NCBI Taxonomy" id="474960"/>
    <lineage>
        <taxon>Bacteria</taxon>
        <taxon>Bacillati</taxon>
        <taxon>Bacillota</taxon>
        <taxon>Clostridia</taxon>
        <taxon>Eubacteriales</taxon>
        <taxon>Oscillospiraceae</taxon>
        <taxon>Hydrogenoanaerobacterium</taxon>
    </lineage>
</organism>
<proteinExistence type="predicted"/>
<evidence type="ECO:0000313" key="6">
    <source>
        <dbReference type="Proteomes" id="UP000724149"/>
    </source>
</evidence>
<evidence type="ECO:0000259" key="4">
    <source>
        <dbReference type="Pfam" id="PF25796"/>
    </source>
</evidence>
<feature type="domain" description="Probable ATP-binding protein BrxC alpha-helical" evidence="3">
    <location>
        <begin position="860"/>
        <end position="981"/>
    </location>
</feature>
<evidence type="ECO:0000313" key="5">
    <source>
        <dbReference type="EMBL" id="MBM6924220.1"/>
    </source>
</evidence>
<dbReference type="InterPro" id="IPR058036">
    <property type="entry name" value="BREX_BrxC_4th"/>
</dbReference>
<feature type="domain" description="Probable ATP-binding protein BrxC 4th six-stranded beta-sheet" evidence="4">
    <location>
        <begin position="557"/>
        <end position="726"/>
    </location>
</feature>
<reference evidence="5 6" key="1">
    <citation type="journal article" date="2021" name="Sci. Rep.">
        <title>The distribution of antibiotic resistance genes in chicken gut microbiota commensals.</title>
        <authorList>
            <person name="Juricova H."/>
            <person name="Matiasovicova J."/>
            <person name="Kubasova T."/>
            <person name="Cejkova D."/>
            <person name="Rychlik I."/>
        </authorList>
    </citation>
    <scope>NUCLEOTIDE SEQUENCE [LARGE SCALE GENOMIC DNA]</scope>
    <source>
        <strain evidence="5 6">An564</strain>
    </source>
</reference>
<feature type="region of interest" description="Disordered" evidence="1">
    <location>
        <begin position="1109"/>
        <end position="1130"/>
    </location>
</feature>
<gene>
    <name evidence="5" type="primary">brxC</name>
    <name evidence="5" type="ORF">H9X81_11035</name>
</gene>
<protein>
    <submittedName>
        <fullName evidence="5">BREX system P-loop protein BrxC</fullName>
    </submittedName>
</protein>
<dbReference type="NCBIfam" id="NF033441">
    <property type="entry name" value="BREX_BrxC"/>
    <property type="match status" value="1"/>
</dbReference>